<sequence>MVQIAQQIRCYLPLTAERASELHEQGSLVGDLVAFVVTESVRRSDPGGDEEAWEYAALQDAAVYCQQEGVPVLVAAADVGRDTIDDAAPLGSRVIVHGPVSLPRIASLHVGDDLLGEDAAVSTDAEVIELSWYDATELADVRSLLSS</sequence>
<gene>
    <name evidence="1" type="ORF">NF556_13845</name>
</gene>
<dbReference type="EMBL" id="CP099489">
    <property type="protein sequence ID" value="USQ78705.1"/>
    <property type="molecule type" value="Genomic_DNA"/>
</dbReference>
<dbReference type="RefSeq" id="WP_252591501.1">
    <property type="nucleotide sequence ID" value="NZ_CP099489.1"/>
</dbReference>
<dbReference type="Proteomes" id="UP001056455">
    <property type="component" value="Chromosome"/>
</dbReference>
<evidence type="ECO:0000313" key="2">
    <source>
        <dbReference type="Proteomes" id="UP001056455"/>
    </source>
</evidence>
<name>A0ABY4YQC5_9MICO</name>
<protein>
    <submittedName>
        <fullName evidence="1">Uncharacterized protein</fullName>
    </submittedName>
</protein>
<dbReference type="Pfam" id="PF21853">
    <property type="entry name" value="DUF6912"/>
    <property type="match status" value="1"/>
</dbReference>
<dbReference type="InterPro" id="IPR054206">
    <property type="entry name" value="DUF6912"/>
</dbReference>
<organism evidence="1 2">
    <name type="scientific">Ornithinimicrobium faecis</name>
    <dbReference type="NCBI Taxonomy" id="2934158"/>
    <lineage>
        <taxon>Bacteria</taxon>
        <taxon>Bacillati</taxon>
        <taxon>Actinomycetota</taxon>
        <taxon>Actinomycetes</taxon>
        <taxon>Micrococcales</taxon>
        <taxon>Ornithinimicrobiaceae</taxon>
        <taxon>Ornithinimicrobium</taxon>
    </lineage>
</organism>
<accession>A0ABY4YQC5</accession>
<reference evidence="1" key="1">
    <citation type="submission" date="2022-06" db="EMBL/GenBank/DDBJ databases">
        <title>Ornithinimicrobium HY1793.</title>
        <authorList>
            <person name="Huang Y."/>
        </authorList>
    </citation>
    <scope>NUCLEOTIDE SEQUENCE</scope>
    <source>
        <strain evidence="1">HY1793</strain>
    </source>
</reference>
<proteinExistence type="predicted"/>
<evidence type="ECO:0000313" key="1">
    <source>
        <dbReference type="EMBL" id="USQ78705.1"/>
    </source>
</evidence>
<keyword evidence="2" id="KW-1185">Reference proteome</keyword>